<proteinExistence type="predicted"/>
<comment type="caution">
    <text evidence="1">The sequence shown here is derived from an EMBL/GenBank/DDBJ whole genome shotgun (WGS) entry which is preliminary data.</text>
</comment>
<protein>
    <submittedName>
        <fullName evidence="1">Uncharacterized protein</fullName>
    </submittedName>
</protein>
<accession>A0A4R6FM59</accession>
<name>A0A4R6FM59_9SPHN</name>
<organism evidence="1 2">
    <name type="scientific">Stakelama pacifica</name>
    <dbReference type="NCBI Taxonomy" id="517720"/>
    <lineage>
        <taxon>Bacteria</taxon>
        <taxon>Pseudomonadati</taxon>
        <taxon>Pseudomonadota</taxon>
        <taxon>Alphaproteobacteria</taxon>
        <taxon>Sphingomonadales</taxon>
        <taxon>Sphingomonadaceae</taxon>
        <taxon>Stakelama</taxon>
    </lineage>
</organism>
<dbReference type="AlphaFoldDB" id="A0A4R6FM59"/>
<sequence length="55" mass="6384">MAEDPATVAYNRALYQKSPRERLRRINYDRKRRGAPLLNSLDETRLRIPLGDDAA</sequence>
<dbReference type="Proteomes" id="UP000295493">
    <property type="component" value="Unassembled WGS sequence"/>
</dbReference>
<evidence type="ECO:0000313" key="1">
    <source>
        <dbReference type="EMBL" id="TDN81734.1"/>
    </source>
</evidence>
<dbReference type="RefSeq" id="WP_162848827.1">
    <property type="nucleotide sequence ID" value="NZ_BMLU01000007.1"/>
</dbReference>
<evidence type="ECO:0000313" key="2">
    <source>
        <dbReference type="Proteomes" id="UP000295493"/>
    </source>
</evidence>
<reference evidence="1 2" key="1">
    <citation type="submission" date="2019-03" db="EMBL/GenBank/DDBJ databases">
        <title>Genomic Encyclopedia of Type Strains, Phase IV (KMG-IV): sequencing the most valuable type-strain genomes for metagenomic binning, comparative biology and taxonomic classification.</title>
        <authorList>
            <person name="Goeker M."/>
        </authorList>
    </citation>
    <scope>NUCLEOTIDE SEQUENCE [LARGE SCALE GENOMIC DNA]</scope>
    <source>
        <strain evidence="1 2">DSM 25059</strain>
    </source>
</reference>
<keyword evidence="2" id="KW-1185">Reference proteome</keyword>
<gene>
    <name evidence="1" type="ORF">EV664_107136</name>
</gene>
<dbReference type="EMBL" id="SNWD01000007">
    <property type="protein sequence ID" value="TDN81734.1"/>
    <property type="molecule type" value="Genomic_DNA"/>
</dbReference>